<feature type="transmembrane region" description="Helical" evidence="1">
    <location>
        <begin position="65"/>
        <end position="83"/>
    </location>
</feature>
<proteinExistence type="predicted"/>
<keyword evidence="1" id="KW-0812">Transmembrane</keyword>
<evidence type="ECO:0000313" key="2">
    <source>
        <dbReference type="EMBL" id="GAA5062027.1"/>
    </source>
</evidence>
<evidence type="ECO:0000313" key="3">
    <source>
        <dbReference type="Proteomes" id="UP001501729"/>
    </source>
</evidence>
<evidence type="ECO:0000256" key="1">
    <source>
        <dbReference type="SAM" id="Phobius"/>
    </source>
</evidence>
<protein>
    <submittedName>
        <fullName evidence="2">Uncharacterized protein</fullName>
    </submittedName>
</protein>
<keyword evidence="1" id="KW-0472">Membrane</keyword>
<organism evidence="2 3">
    <name type="scientific">Haladaptatus pallidirubidus</name>
    <dbReference type="NCBI Taxonomy" id="1008152"/>
    <lineage>
        <taxon>Archaea</taxon>
        <taxon>Methanobacteriati</taxon>
        <taxon>Methanobacteriota</taxon>
        <taxon>Stenosarchaea group</taxon>
        <taxon>Halobacteria</taxon>
        <taxon>Halobacteriales</taxon>
        <taxon>Haladaptataceae</taxon>
        <taxon>Haladaptatus</taxon>
    </lineage>
</organism>
<sequence length="106" mass="11547">MIGEPRLPRFVRVGFTGERAVGQLTDRIVKVSLGAVEVGIDAAYSTSIKRRGMCDDTPDIMFRNGFLVGLNLVGGGVFVVFIVDKRSKMGSLVILPRAVDVVDFIF</sequence>
<dbReference type="EMBL" id="BAABKX010000022">
    <property type="protein sequence ID" value="GAA5062027.1"/>
    <property type="molecule type" value="Genomic_DNA"/>
</dbReference>
<comment type="caution">
    <text evidence="2">The sequence shown here is derived from an EMBL/GenBank/DDBJ whole genome shotgun (WGS) entry which is preliminary data.</text>
</comment>
<reference evidence="2 3" key="1">
    <citation type="journal article" date="2019" name="Int. J. Syst. Evol. Microbiol.">
        <title>The Global Catalogue of Microorganisms (GCM) 10K type strain sequencing project: providing services to taxonomists for standard genome sequencing and annotation.</title>
        <authorList>
            <consortium name="The Broad Institute Genomics Platform"/>
            <consortium name="The Broad Institute Genome Sequencing Center for Infectious Disease"/>
            <person name="Wu L."/>
            <person name="Ma J."/>
        </authorList>
    </citation>
    <scope>NUCLEOTIDE SEQUENCE [LARGE SCALE GENOMIC DNA]</scope>
    <source>
        <strain evidence="2 3">JCM 17504</strain>
    </source>
</reference>
<dbReference type="AlphaFoldDB" id="A0AAV3UPH4"/>
<keyword evidence="3" id="KW-1185">Reference proteome</keyword>
<dbReference type="Proteomes" id="UP001501729">
    <property type="component" value="Unassembled WGS sequence"/>
</dbReference>
<name>A0AAV3UPH4_9EURY</name>
<gene>
    <name evidence="2" type="ORF">GCM10025751_48750</name>
</gene>
<accession>A0AAV3UPH4</accession>
<keyword evidence="1" id="KW-1133">Transmembrane helix</keyword>